<feature type="compositionally biased region" description="Acidic residues" evidence="1">
    <location>
        <begin position="248"/>
        <end position="268"/>
    </location>
</feature>
<dbReference type="AlphaFoldDB" id="A0A9P6NUW0"/>
<name>A0A9P6NUW0_9BASI</name>
<evidence type="ECO:0000259" key="2">
    <source>
        <dbReference type="Pfam" id="PF13926"/>
    </source>
</evidence>
<feature type="compositionally biased region" description="Basic and acidic residues" evidence="1">
    <location>
        <begin position="204"/>
        <end position="217"/>
    </location>
</feature>
<evidence type="ECO:0000313" key="4">
    <source>
        <dbReference type="Proteomes" id="UP000886653"/>
    </source>
</evidence>
<evidence type="ECO:0000313" key="3">
    <source>
        <dbReference type="EMBL" id="KAG0149986.1"/>
    </source>
</evidence>
<dbReference type="Proteomes" id="UP000886653">
    <property type="component" value="Unassembled WGS sequence"/>
</dbReference>
<protein>
    <recommendedName>
        <fullName evidence="2">DUF4211 domain-containing protein</fullName>
    </recommendedName>
</protein>
<feature type="compositionally biased region" description="Polar residues" evidence="1">
    <location>
        <begin position="136"/>
        <end position="152"/>
    </location>
</feature>
<feature type="compositionally biased region" description="Basic residues" evidence="1">
    <location>
        <begin position="218"/>
        <end position="227"/>
    </location>
</feature>
<feature type="region of interest" description="Disordered" evidence="1">
    <location>
        <begin position="72"/>
        <end position="280"/>
    </location>
</feature>
<feature type="compositionally biased region" description="Basic residues" evidence="1">
    <location>
        <begin position="167"/>
        <end position="181"/>
    </location>
</feature>
<keyword evidence="4" id="KW-1185">Reference proteome</keyword>
<evidence type="ECO:0000256" key="1">
    <source>
        <dbReference type="SAM" id="MobiDB-lite"/>
    </source>
</evidence>
<gene>
    <name evidence="3" type="ORF">CROQUDRAFT_262949</name>
</gene>
<sequence>MSCSQGSSHRPRAQFKGVFIRSRPDLHKFKSSKLSSYSALVDNFVEPKAASVSTSENIPVEEETVAFTISEDINPAESTASQSLGNPQHKRRSIDEVRDIAPKLPRKRVKESHEGYLSVETENSGRLMKERRSHQRTSSSLTALRQNRTSGQAAPPKIGSSKEISRNKHKSSHSTLKKGRRTLSDSSEISDDVDDLTLSDYSEPEQKLREKKNEARSKFAKLRKARKATSQARMQKKELLSRRIVPDSDVDESSADSSSEDEYSEDESMGSSSVTDKEEMARREKEFIVDDLANKKNAARIKKQLEQHIPTKFKLVAHDNMAHFKVVCKFLVLSIFLPHRNWLNASAEYRESFNRIGKVIHSKMSLINSAAWIPAFKRTLERRRFFSKVILNPQSAGCDACKNRVKQSSFIVILKGKKYDPETLEILSSDSSSEDGYKSNASSSQTPNFRSRHKSNEFRFKCGLDCANKAAEFHYCHHWHHYLRRSLLSEVNDHNKGPKPLKESDGKPSKEEVRMLKKHVDELFDLLDKKERIQRLYNQMMSRLQQITKDWATA</sequence>
<organism evidence="3 4">
    <name type="scientific">Cronartium quercuum f. sp. fusiforme G11</name>
    <dbReference type="NCBI Taxonomy" id="708437"/>
    <lineage>
        <taxon>Eukaryota</taxon>
        <taxon>Fungi</taxon>
        <taxon>Dikarya</taxon>
        <taxon>Basidiomycota</taxon>
        <taxon>Pucciniomycotina</taxon>
        <taxon>Pucciniomycetes</taxon>
        <taxon>Pucciniales</taxon>
        <taxon>Coleosporiaceae</taxon>
        <taxon>Cronartium</taxon>
    </lineage>
</organism>
<proteinExistence type="predicted"/>
<feature type="domain" description="DUF4211" evidence="2">
    <location>
        <begin position="286"/>
        <end position="424"/>
    </location>
</feature>
<feature type="compositionally biased region" description="Polar residues" evidence="1">
    <location>
        <begin position="76"/>
        <end position="86"/>
    </location>
</feature>
<dbReference type="InterPro" id="IPR025451">
    <property type="entry name" value="DUF4211"/>
</dbReference>
<feature type="compositionally biased region" description="Basic and acidic residues" evidence="1">
    <location>
        <begin position="235"/>
        <end position="246"/>
    </location>
</feature>
<feature type="compositionally biased region" description="Polar residues" evidence="1">
    <location>
        <begin position="439"/>
        <end position="449"/>
    </location>
</feature>
<feature type="compositionally biased region" description="Acidic residues" evidence="1">
    <location>
        <begin position="188"/>
        <end position="197"/>
    </location>
</feature>
<dbReference type="OrthoDB" id="21499at2759"/>
<comment type="caution">
    <text evidence="3">The sequence shown here is derived from an EMBL/GenBank/DDBJ whole genome shotgun (WGS) entry which is preliminary data.</text>
</comment>
<reference evidence="3" key="1">
    <citation type="submission" date="2013-11" db="EMBL/GenBank/DDBJ databases">
        <title>Genome sequence of the fusiform rust pathogen reveals effectors for host alternation and coevolution with pine.</title>
        <authorList>
            <consortium name="DOE Joint Genome Institute"/>
            <person name="Smith K."/>
            <person name="Pendleton A."/>
            <person name="Kubisiak T."/>
            <person name="Anderson C."/>
            <person name="Salamov A."/>
            <person name="Aerts A."/>
            <person name="Riley R."/>
            <person name="Clum A."/>
            <person name="Lindquist E."/>
            <person name="Ence D."/>
            <person name="Campbell M."/>
            <person name="Kronenberg Z."/>
            <person name="Feau N."/>
            <person name="Dhillon B."/>
            <person name="Hamelin R."/>
            <person name="Burleigh J."/>
            <person name="Smith J."/>
            <person name="Yandell M."/>
            <person name="Nelson C."/>
            <person name="Grigoriev I."/>
            <person name="Davis J."/>
        </authorList>
    </citation>
    <scope>NUCLEOTIDE SEQUENCE</scope>
    <source>
        <strain evidence="3">G11</strain>
    </source>
</reference>
<feature type="region of interest" description="Disordered" evidence="1">
    <location>
        <begin position="429"/>
        <end position="451"/>
    </location>
</feature>
<accession>A0A9P6NUW0</accession>
<dbReference type="EMBL" id="MU167223">
    <property type="protein sequence ID" value="KAG0149986.1"/>
    <property type="molecule type" value="Genomic_DNA"/>
</dbReference>
<dbReference type="Pfam" id="PF13926">
    <property type="entry name" value="DUF4211"/>
    <property type="match status" value="1"/>
</dbReference>